<comment type="caution">
    <text evidence="1">The sequence shown here is derived from an EMBL/GenBank/DDBJ whole genome shotgun (WGS) entry which is preliminary data.</text>
</comment>
<protein>
    <submittedName>
        <fullName evidence="1">DUF192 domain-containing protein</fullName>
    </submittedName>
</protein>
<dbReference type="Proteomes" id="UP001589896">
    <property type="component" value="Unassembled WGS sequence"/>
</dbReference>
<dbReference type="RefSeq" id="WP_386667290.1">
    <property type="nucleotide sequence ID" value="NZ_JBHLTG010000001.1"/>
</dbReference>
<evidence type="ECO:0000313" key="2">
    <source>
        <dbReference type="Proteomes" id="UP001589896"/>
    </source>
</evidence>
<dbReference type="Pfam" id="PF02643">
    <property type="entry name" value="DUF192"/>
    <property type="match status" value="1"/>
</dbReference>
<evidence type="ECO:0000313" key="1">
    <source>
        <dbReference type="EMBL" id="MFC0676566.1"/>
    </source>
</evidence>
<reference evidence="1 2" key="1">
    <citation type="submission" date="2024-09" db="EMBL/GenBank/DDBJ databases">
        <authorList>
            <person name="Sun Q."/>
            <person name="Mori K."/>
        </authorList>
    </citation>
    <scope>NUCLEOTIDE SEQUENCE [LARGE SCALE GENOMIC DNA]</scope>
    <source>
        <strain evidence="1 2">KCTC 23076</strain>
    </source>
</reference>
<accession>A0ABV6RHV1</accession>
<dbReference type="InterPro" id="IPR003795">
    <property type="entry name" value="DUF192"/>
</dbReference>
<proteinExistence type="predicted"/>
<gene>
    <name evidence="1" type="ORF">ACFFGH_01705</name>
</gene>
<dbReference type="EMBL" id="JBHLTG010000001">
    <property type="protein sequence ID" value="MFC0676566.1"/>
    <property type="molecule type" value="Genomic_DNA"/>
</dbReference>
<dbReference type="Gene3D" id="2.60.120.1140">
    <property type="entry name" value="Protein of unknown function DUF192"/>
    <property type="match status" value="1"/>
</dbReference>
<organism evidence="1 2">
    <name type="scientific">Lysobacter korlensis</name>
    <dbReference type="NCBI Taxonomy" id="553636"/>
    <lineage>
        <taxon>Bacteria</taxon>
        <taxon>Pseudomonadati</taxon>
        <taxon>Pseudomonadota</taxon>
        <taxon>Gammaproteobacteria</taxon>
        <taxon>Lysobacterales</taxon>
        <taxon>Lysobacteraceae</taxon>
        <taxon>Lysobacter</taxon>
    </lineage>
</organism>
<name>A0ABV6RHV1_9GAMM</name>
<keyword evidence="2" id="KW-1185">Reference proteome</keyword>
<dbReference type="InterPro" id="IPR038695">
    <property type="entry name" value="Saro_0823-like_sf"/>
</dbReference>
<sequence>MREQGTDIPRAWLADRWWPRFRGLLGRPPLARDGSQALVLTPCASVHTVGMRYPLDLVFLDRHQCVLAWREYVTPWRARACKGAVATIELHGGALRDLAPELHERWVWQPDVVTTEGGIA</sequence>